<evidence type="ECO:0000313" key="5">
    <source>
        <dbReference type="EMBL" id="GLY68368.1"/>
    </source>
</evidence>
<keyword evidence="3" id="KW-1133">Transmembrane helix</keyword>
<dbReference type="Proteomes" id="UP001165136">
    <property type="component" value="Unassembled WGS sequence"/>
</dbReference>
<accession>A0A9W6R4D5</accession>
<gene>
    <name evidence="5" type="ORF">Atai01_49870</name>
</gene>
<dbReference type="Pfam" id="PF03816">
    <property type="entry name" value="LytR_cpsA_psr"/>
    <property type="match status" value="1"/>
</dbReference>
<evidence type="ECO:0000259" key="4">
    <source>
        <dbReference type="Pfam" id="PF03816"/>
    </source>
</evidence>
<feature type="compositionally biased region" description="Acidic residues" evidence="2">
    <location>
        <begin position="26"/>
        <end position="37"/>
    </location>
</feature>
<proteinExistence type="inferred from homology"/>
<dbReference type="NCBIfam" id="TIGR00350">
    <property type="entry name" value="lytR_cpsA_psr"/>
    <property type="match status" value="1"/>
</dbReference>
<evidence type="ECO:0000256" key="2">
    <source>
        <dbReference type="SAM" id="MobiDB-lite"/>
    </source>
</evidence>
<keyword evidence="6" id="KW-1185">Reference proteome</keyword>
<keyword evidence="3" id="KW-0812">Transmembrane</keyword>
<dbReference type="PANTHER" id="PTHR33392:SF6">
    <property type="entry name" value="POLYISOPRENYL-TEICHOIC ACID--PEPTIDOGLYCAN TEICHOIC ACID TRANSFERASE TAGU"/>
    <property type="match status" value="1"/>
</dbReference>
<dbReference type="PANTHER" id="PTHR33392">
    <property type="entry name" value="POLYISOPRENYL-TEICHOIC ACID--PEPTIDOGLYCAN TEICHOIC ACID TRANSFERASE TAGU"/>
    <property type="match status" value="1"/>
</dbReference>
<feature type="transmembrane region" description="Helical" evidence="3">
    <location>
        <begin position="57"/>
        <end position="78"/>
    </location>
</feature>
<dbReference type="Gene3D" id="3.40.630.190">
    <property type="entry name" value="LCP protein"/>
    <property type="match status" value="1"/>
</dbReference>
<name>A0A9W6R4D5_9PSEU</name>
<keyword evidence="3" id="KW-0472">Membrane</keyword>
<evidence type="ECO:0000256" key="3">
    <source>
        <dbReference type="SAM" id="Phobius"/>
    </source>
</evidence>
<dbReference type="InterPro" id="IPR004474">
    <property type="entry name" value="LytR_CpsA_psr"/>
</dbReference>
<evidence type="ECO:0000256" key="1">
    <source>
        <dbReference type="ARBA" id="ARBA00006068"/>
    </source>
</evidence>
<evidence type="ECO:0000313" key="6">
    <source>
        <dbReference type="Proteomes" id="UP001165136"/>
    </source>
</evidence>
<protein>
    <submittedName>
        <fullName evidence="5">LytTR family transcriptional regulator</fullName>
    </submittedName>
</protein>
<dbReference type="AlphaFoldDB" id="A0A9W6R4D5"/>
<feature type="domain" description="Cell envelope-related transcriptional attenuator" evidence="4">
    <location>
        <begin position="144"/>
        <end position="311"/>
    </location>
</feature>
<reference evidence="5" key="1">
    <citation type="submission" date="2023-03" db="EMBL/GenBank/DDBJ databases">
        <title>Amycolatopsis taiwanensis NBRC 103393.</title>
        <authorList>
            <person name="Ichikawa N."/>
            <person name="Sato H."/>
            <person name="Tonouchi N."/>
        </authorList>
    </citation>
    <scope>NUCLEOTIDE SEQUENCE</scope>
    <source>
        <strain evidence="5">NBRC 103393</strain>
    </source>
</reference>
<dbReference type="InterPro" id="IPR050922">
    <property type="entry name" value="LytR/CpsA/Psr_CW_biosynth"/>
</dbReference>
<dbReference type="EMBL" id="BSTI01000011">
    <property type="protein sequence ID" value="GLY68368.1"/>
    <property type="molecule type" value="Genomic_DNA"/>
</dbReference>
<feature type="region of interest" description="Disordered" evidence="2">
    <location>
        <begin position="1"/>
        <end position="53"/>
    </location>
</feature>
<organism evidence="5 6">
    <name type="scientific">Amycolatopsis taiwanensis</name>
    <dbReference type="NCBI Taxonomy" id="342230"/>
    <lineage>
        <taxon>Bacteria</taxon>
        <taxon>Bacillati</taxon>
        <taxon>Actinomycetota</taxon>
        <taxon>Actinomycetes</taxon>
        <taxon>Pseudonocardiales</taxon>
        <taxon>Pseudonocardiaceae</taxon>
        <taxon>Amycolatopsis</taxon>
    </lineage>
</organism>
<feature type="compositionally biased region" description="Basic and acidic residues" evidence="2">
    <location>
        <begin position="8"/>
        <end position="19"/>
    </location>
</feature>
<sequence length="436" mass="46300">MSEDETAEERPAPATREAEPSSEQAAEADPESADSPDETGSGEQVPVRRKRRTVRTAGKVALSLVSVVALAVTGYAFLTYHRVQNDVRTGDMLSVPEDAKTPPSDDGAVDILLVGTDARTDVQGNPLPLSVLKQLRTEQDAGLNTDTLIILRVPKNGGKPVATSIPRDTWIDVPRGGQAKINSVYGVAKAAGAQELRGREDNAAVERDSDLAGRKALVQAVQDFTQVHIDHYAEVNLLGFYLITNALGGVEVCLNHATEDKDSGANFRAGLQTISGGDALSFVRQRKNLPHGDLDRIARQQAFLASALHKVLTAGTLTNPSTMNSLLDAVSRSLAFDPGFDLLQLMEQAKGMATGDITFGTIPVITINGWSPDGKQSIVEVDPNAVRQYFAGLAKTAPAPSTGGVAPAAYSVPVHQNPAHENPVHQNNINGVECVN</sequence>
<dbReference type="RefSeq" id="WP_285488351.1">
    <property type="nucleotide sequence ID" value="NZ_BSTI01000011.1"/>
</dbReference>
<comment type="similarity">
    <text evidence="1">Belongs to the LytR/CpsA/Psr (LCP) family.</text>
</comment>
<comment type="caution">
    <text evidence="5">The sequence shown here is derived from an EMBL/GenBank/DDBJ whole genome shotgun (WGS) entry which is preliminary data.</text>
</comment>